<gene>
    <name evidence="1" type="ORF">N3K66_001138</name>
</gene>
<proteinExistence type="predicted"/>
<keyword evidence="2" id="KW-1185">Reference proteome</keyword>
<accession>A0ACC0VE84</accession>
<protein>
    <submittedName>
        <fullName evidence="1">Uncharacterized protein</fullName>
    </submittedName>
</protein>
<dbReference type="EMBL" id="CM047940">
    <property type="protein sequence ID" value="KAI9904609.1"/>
    <property type="molecule type" value="Genomic_DNA"/>
</dbReference>
<name>A0ACC0VE84_9HYPO</name>
<reference evidence="1" key="1">
    <citation type="submission" date="2022-10" db="EMBL/GenBank/DDBJ databases">
        <title>Complete Genome of Trichothecium roseum strain YXFP-22015, a Plant Pathogen Isolated from Citrus.</title>
        <authorList>
            <person name="Wang Y."/>
            <person name="Zhu L."/>
        </authorList>
    </citation>
    <scope>NUCLEOTIDE SEQUENCE</scope>
    <source>
        <strain evidence="1">YXFP-22015</strain>
    </source>
</reference>
<organism evidence="1 2">
    <name type="scientific">Trichothecium roseum</name>
    <dbReference type="NCBI Taxonomy" id="47278"/>
    <lineage>
        <taxon>Eukaryota</taxon>
        <taxon>Fungi</taxon>
        <taxon>Dikarya</taxon>
        <taxon>Ascomycota</taxon>
        <taxon>Pezizomycotina</taxon>
        <taxon>Sordariomycetes</taxon>
        <taxon>Hypocreomycetidae</taxon>
        <taxon>Hypocreales</taxon>
        <taxon>Hypocreales incertae sedis</taxon>
        <taxon>Trichothecium</taxon>
    </lineage>
</organism>
<sequence>METSPSSPSQHGQSQPEISDDANPSEEPGGQGLGTTSIHPIFHPQQVSGVELSAQAISDIIDCFYNTYHPHFPILPEYTDFIKTWNHSELLLCTVIAIGSKELEAYSAYRLLLKSKIQQLAANFYSFQDAPVQSIQALLLLCWWPFNFSATRNDPSWMYSGQAAHTALQHGLHRPHHHSDFVYRTGLDEASVQIYRRVWAGCFIVNQMLSSHLGLPATIQPTTFGNIRTNTLNLPAVLEKQVKLAHQCHTICHVLGNYSGTTSGLLPNPESTIGAFDAQLNGLQDEIRTELETDLFVEIALHQVRLHLYAFVLTAQDYHHSRKSSKLEASTNNLEETPYLVQGSSTAVNLINLVANRASQKAWAAMARVAVLHALNFLLMLLTIPSYRDQPALRTSISEAWRLLQSRSEFENDTFSRMCKLTAYLCRVYTEDTDGGQESAFATWSVKSKMAANVVFENIWRAKKRFSQSVHDARPVDYTAAAEMEDLSMLGFADELFDPSLFDGFDTDDAFGWLS</sequence>
<comment type="caution">
    <text evidence="1">The sequence shown here is derived from an EMBL/GenBank/DDBJ whole genome shotgun (WGS) entry which is preliminary data.</text>
</comment>
<evidence type="ECO:0000313" key="2">
    <source>
        <dbReference type="Proteomes" id="UP001163324"/>
    </source>
</evidence>
<evidence type="ECO:0000313" key="1">
    <source>
        <dbReference type="EMBL" id="KAI9904609.1"/>
    </source>
</evidence>
<dbReference type="Proteomes" id="UP001163324">
    <property type="component" value="Chromosome 1"/>
</dbReference>